<dbReference type="Pfam" id="PF10098">
    <property type="entry name" value="DUF2336"/>
    <property type="match status" value="1"/>
</dbReference>
<organism evidence="1 3">
    <name type="scientific">Agrobacterium larrymoorei</name>
    <dbReference type="NCBI Taxonomy" id="160699"/>
    <lineage>
        <taxon>Bacteria</taxon>
        <taxon>Pseudomonadati</taxon>
        <taxon>Pseudomonadota</taxon>
        <taxon>Alphaproteobacteria</taxon>
        <taxon>Hyphomicrobiales</taxon>
        <taxon>Rhizobiaceae</taxon>
        <taxon>Rhizobium/Agrobacterium group</taxon>
        <taxon>Agrobacterium</taxon>
    </lineage>
</organism>
<dbReference type="OrthoDB" id="9798569at2"/>
<protein>
    <submittedName>
        <fullName evidence="1">DUF2336 domain-containing protein</fullName>
    </submittedName>
</protein>
<evidence type="ECO:0000313" key="3">
    <source>
        <dbReference type="Proteomes" id="UP000298545"/>
    </source>
</evidence>
<sequence>MRRHRRHGAQKISWGAGVIVEAFLRWTDKARSGDRAKAAKALAQAYLEATLPKEKQASAYMAMTYLLDDPSPKVRQALAEALASAHDAPRAILMALAEDQPEIACPVILNSPVLRESDLVDLIGRGSSVTRALIGARPELAPGACAALAEIGSECEVAILLENHCAHITPFTLRRVSDRFWEDSSIRNLLLDRDDLPADVRHALVLHVGKALASAAMVCHVITAARAERIVRDASDAAIALIAGEVSGSDIPFLVEHLRKKGELTPAFLIHVLCSGKLDFFAEAISNLSGLEERRVRSILATGRHHAMKALYQSTGLFGTVLEVFLEATLLWRDAAEMPYGGAVHEVSARLIQKFSKVDADANLHELLSMIEKLHIGDQRQRARSFAHDLVAEAA</sequence>
<dbReference type="STRING" id="1367849.GCA_000518585_00354"/>
<evidence type="ECO:0000313" key="4">
    <source>
        <dbReference type="Proteomes" id="UP000826513"/>
    </source>
</evidence>
<dbReference type="InterPro" id="IPR014598">
    <property type="entry name" value="UCP035865"/>
</dbReference>
<keyword evidence="4" id="KW-1185">Reference proteome</keyword>
<reference evidence="1 3" key="1">
    <citation type="submission" date="2019-04" db="EMBL/GenBank/DDBJ databases">
        <title>Complete genome sequence of Agrobacterium larrymoorei CFBP5473.</title>
        <authorList>
            <person name="Haryono M."/>
            <person name="Chou L."/>
            <person name="Lin Y.-C."/>
            <person name="Lai E.-M."/>
            <person name="Kuo C.-H."/>
        </authorList>
    </citation>
    <scope>NUCLEOTIDE SEQUENCE [LARGE SCALE GENOMIC DNA]</scope>
    <source>
        <strain evidence="1 3">CFBP5473</strain>
    </source>
</reference>
<gene>
    <name evidence="1" type="ORF">CFBP5473_07655</name>
    <name evidence="2" type="ORF">J5285_12050</name>
</gene>
<dbReference type="Proteomes" id="UP000298545">
    <property type="component" value="Chromosome circular"/>
</dbReference>
<dbReference type="AlphaFoldDB" id="A0A4D7DN35"/>
<dbReference type="EMBL" id="CP039691">
    <property type="protein sequence ID" value="QCI97801.1"/>
    <property type="molecule type" value="Genomic_DNA"/>
</dbReference>
<proteinExistence type="predicted"/>
<dbReference type="InterPro" id="IPR019285">
    <property type="entry name" value="DUF2336"/>
</dbReference>
<reference evidence="2 4" key="2">
    <citation type="submission" date="2021-03" db="EMBL/GenBank/DDBJ databases">
        <title>Rapid diversification of plasmids in a genus of pathogenic and nitrogen fixing bacteria.</title>
        <authorList>
            <person name="Weisberg A.J."/>
            <person name="Miller M."/>
            <person name="Ream W."/>
            <person name="Grunwald N.J."/>
            <person name="Chang J.H."/>
        </authorList>
    </citation>
    <scope>NUCLEOTIDE SEQUENCE [LARGE SCALE GENOMIC DNA]</scope>
    <source>
        <strain evidence="2 4">AF3.44</strain>
    </source>
</reference>
<dbReference type="RefSeq" id="WP_051441106.1">
    <property type="nucleotide sequence ID" value="NZ_CP039691.1"/>
</dbReference>
<dbReference type="Proteomes" id="UP000826513">
    <property type="component" value="Chromosome 1"/>
</dbReference>
<evidence type="ECO:0000313" key="1">
    <source>
        <dbReference type="EMBL" id="QCI97801.1"/>
    </source>
</evidence>
<dbReference type="PIRSF" id="PIRSF035865">
    <property type="entry name" value="UCP035865"/>
    <property type="match status" value="1"/>
</dbReference>
<evidence type="ECO:0000313" key="2">
    <source>
        <dbReference type="EMBL" id="QYA06754.1"/>
    </source>
</evidence>
<dbReference type="KEGG" id="alf:CFBP5473_07655"/>
<accession>A0A4D7DN35</accession>
<name>A0A4D7DN35_9HYPH</name>
<dbReference type="EMBL" id="CP072167">
    <property type="protein sequence ID" value="QYA06754.1"/>
    <property type="molecule type" value="Genomic_DNA"/>
</dbReference>